<dbReference type="PANTHER" id="PTHR43476:SF5">
    <property type="entry name" value="FAD-DEPENDENT MONOOXYGENASE"/>
    <property type="match status" value="1"/>
</dbReference>
<keyword evidence="1" id="KW-0560">Oxidoreductase</keyword>
<dbReference type="PANTHER" id="PTHR43476">
    <property type="entry name" value="3-(3-HYDROXY-PHENYL)PROPIONATE/3-HYDROXYCINNAMIC ACID HYDROXYLASE"/>
    <property type="match status" value="1"/>
</dbReference>
<dbReference type="PRINTS" id="PR00420">
    <property type="entry name" value="RNGMNOXGNASE"/>
</dbReference>
<dbReference type="Pfam" id="PF01494">
    <property type="entry name" value="FAD_binding_3"/>
    <property type="match status" value="1"/>
</dbReference>
<feature type="domain" description="FAD-binding" evidence="2">
    <location>
        <begin position="7"/>
        <end position="323"/>
    </location>
</feature>
<organism evidence="3 4">
    <name type="scientific">Mesorhizobium liriopis</name>
    <dbReference type="NCBI Taxonomy" id="2953882"/>
    <lineage>
        <taxon>Bacteria</taxon>
        <taxon>Pseudomonadati</taxon>
        <taxon>Pseudomonadota</taxon>
        <taxon>Alphaproteobacteria</taxon>
        <taxon>Hyphomicrobiales</taxon>
        <taxon>Phyllobacteriaceae</taxon>
        <taxon>Mesorhizobium</taxon>
    </lineage>
</organism>
<name>A0ABT1C3C5_9HYPH</name>
<dbReference type="Gene3D" id="3.50.50.60">
    <property type="entry name" value="FAD/NAD(P)-binding domain"/>
    <property type="match status" value="1"/>
</dbReference>
<sequence>MGQIIEADCCVVGGGPAGMMAGFLMARAGLRTVVLEKHRDFLRDFRGDTVHPSTMQVMKELGLLDAFLQLPHQRLERLFGQFGGERLEIVSFGGTGLSAPFIALMPQWDFLDFLADQARALPNFTLLMSTTGLDLIREGGRVAGVLARDVEDEIEIRATLTLAADGRDSRLRKKAALAVQEFGVPIDILWFRITKDPAQTETTLFNAGAGGIVVTIDRGDYWQCACVIPKGGAEQIRAEGLESFRARIARIVPGLSARVGEIESWDGVKLLTVAVNRLETWHRPGFVCIGDAAHAMSPIGGVGINLAIQDAVAAANLFAAPLAAGRLSDAELAKLARRRLFPVRATQFVQRTMQERLLSPILGDPDSVPAPPALLRLLSRFAFARRLLARVLGMGVRPEHVRSPQLATHGPCLRQAER</sequence>
<comment type="caution">
    <text evidence="3">The sequence shown here is derived from an EMBL/GenBank/DDBJ whole genome shotgun (WGS) entry which is preliminary data.</text>
</comment>
<evidence type="ECO:0000259" key="2">
    <source>
        <dbReference type="Pfam" id="PF01494"/>
    </source>
</evidence>
<dbReference type="NCBIfam" id="NF004833">
    <property type="entry name" value="PRK06185.1-1"/>
    <property type="match status" value="1"/>
</dbReference>
<evidence type="ECO:0000256" key="1">
    <source>
        <dbReference type="ARBA" id="ARBA00023002"/>
    </source>
</evidence>
<dbReference type="InterPro" id="IPR036188">
    <property type="entry name" value="FAD/NAD-bd_sf"/>
</dbReference>
<dbReference type="InterPro" id="IPR050631">
    <property type="entry name" value="PheA/TfdB_FAD_monoxygenase"/>
</dbReference>
<accession>A0ABT1C3C5</accession>
<proteinExistence type="predicted"/>
<protein>
    <submittedName>
        <fullName evidence="3">FAD-dependent oxidoreductase</fullName>
    </submittedName>
</protein>
<dbReference type="SUPFAM" id="SSF51905">
    <property type="entry name" value="FAD/NAD(P)-binding domain"/>
    <property type="match status" value="1"/>
</dbReference>
<dbReference type="EMBL" id="JAMXQS010000001">
    <property type="protein sequence ID" value="MCO6048710.1"/>
    <property type="molecule type" value="Genomic_DNA"/>
</dbReference>
<reference evidence="3 4" key="1">
    <citation type="submission" date="2022-06" db="EMBL/GenBank/DDBJ databases">
        <title>Mesorhizobium sp. strain RP14 Genome sequencing and assembly.</title>
        <authorList>
            <person name="Kim I."/>
        </authorList>
    </citation>
    <scope>NUCLEOTIDE SEQUENCE [LARGE SCALE GENOMIC DNA]</scope>
    <source>
        <strain evidence="4">RP14(2022)</strain>
    </source>
</reference>
<keyword evidence="4" id="KW-1185">Reference proteome</keyword>
<dbReference type="NCBIfam" id="NF004834">
    <property type="entry name" value="PRK06185.1-3"/>
    <property type="match status" value="1"/>
</dbReference>
<evidence type="ECO:0000313" key="4">
    <source>
        <dbReference type="Proteomes" id="UP001205906"/>
    </source>
</evidence>
<evidence type="ECO:0000313" key="3">
    <source>
        <dbReference type="EMBL" id="MCO6048710.1"/>
    </source>
</evidence>
<dbReference type="RefSeq" id="WP_252815706.1">
    <property type="nucleotide sequence ID" value="NZ_JAMXQS010000001.1"/>
</dbReference>
<dbReference type="Proteomes" id="UP001205906">
    <property type="component" value="Unassembled WGS sequence"/>
</dbReference>
<gene>
    <name evidence="3" type="ORF">NGM99_02760</name>
</gene>
<dbReference type="InterPro" id="IPR002938">
    <property type="entry name" value="FAD-bd"/>
</dbReference>